<dbReference type="CDD" id="cd06170">
    <property type="entry name" value="LuxR_C_like"/>
    <property type="match status" value="1"/>
</dbReference>
<dbReference type="InterPro" id="IPR002182">
    <property type="entry name" value="NB-ARC"/>
</dbReference>
<dbReference type="Gene3D" id="1.10.10.10">
    <property type="entry name" value="Winged helix-like DNA-binding domain superfamily/Winged helix DNA-binding domain"/>
    <property type="match status" value="1"/>
</dbReference>
<dbReference type="PROSITE" id="PS50043">
    <property type="entry name" value="HTH_LUXR_2"/>
    <property type="match status" value="1"/>
</dbReference>
<proteinExistence type="predicted"/>
<dbReference type="PANTHER" id="PTHR47691">
    <property type="entry name" value="REGULATOR-RELATED"/>
    <property type="match status" value="1"/>
</dbReference>
<reference evidence="2" key="1">
    <citation type="submission" date="2021-01" db="EMBL/GenBank/DDBJ databases">
        <title>Whole genome shotgun sequence of Actinoplanes rishiriensis NBRC 108556.</title>
        <authorList>
            <person name="Komaki H."/>
            <person name="Tamura T."/>
        </authorList>
    </citation>
    <scope>NUCLEOTIDE SEQUENCE</scope>
    <source>
        <strain evidence="2">NBRC 108556</strain>
    </source>
</reference>
<dbReference type="Pfam" id="PF00931">
    <property type="entry name" value="NB-ARC"/>
    <property type="match status" value="1"/>
</dbReference>
<dbReference type="InterPro" id="IPR011990">
    <property type="entry name" value="TPR-like_helical_dom_sf"/>
</dbReference>
<evidence type="ECO:0000259" key="1">
    <source>
        <dbReference type="PROSITE" id="PS50043"/>
    </source>
</evidence>
<feature type="domain" description="HTH luxR-type" evidence="1">
    <location>
        <begin position="699"/>
        <end position="764"/>
    </location>
</feature>
<evidence type="ECO:0000313" key="2">
    <source>
        <dbReference type="EMBL" id="GIF02328.1"/>
    </source>
</evidence>
<gene>
    <name evidence="2" type="ORF">Ari01nite_97920</name>
</gene>
<dbReference type="PANTHER" id="PTHR47691:SF3">
    <property type="entry name" value="HTH-TYPE TRANSCRIPTIONAL REGULATOR RV0890C-RELATED"/>
    <property type="match status" value="1"/>
</dbReference>
<dbReference type="InterPro" id="IPR000792">
    <property type="entry name" value="Tscrpt_reg_LuxR_C"/>
</dbReference>
<dbReference type="AlphaFoldDB" id="A0A919KBH3"/>
<dbReference type="Gene3D" id="1.25.40.10">
    <property type="entry name" value="Tetratricopeptide repeat domain"/>
    <property type="match status" value="1"/>
</dbReference>
<dbReference type="Pfam" id="PF00196">
    <property type="entry name" value="GerE"/>
    <property type="match status" value="1"/>
</dbReference>
<dbReference type="PRINTS" id="PR00364">
    <property type="entry name" value="DISEASERSIST"/>
</dbReference>
<dbReference type="SUPFAM" id="SSF52540">
    <property type="entry name" value="P-loop containing nucleoside triphosphate hydrolases"/>
    <property type="match status" value="1"/>
</dbReference>
<dbReference type="Proteomes" id="UP000636960">
    <property type="component" value="Unassembled WGS sequence"/>
</dbReference>
<dbReference type="EMBL" id="BOMV01000130">
    <property type="protein sequence ID" value="GIF02328.1"/>
    <property type="molecule type" value="Genomic_DNA"/>
</dbReference>
<dbReference type="InterPro" id="IPR016032">
    <property type="entry name" value="Sig_transdc_resp-reg_C-effctor"/>
</dbReference>
<accession>A0A919KBH3</accession>
<dbReference type="SMART" id="SM00421">
    <property type="entry name" value="HTH_LUXR"/>
    <property type="match status" value="1"/>
</dbReference>
<dbReference type="RefSeq" id="WP_239163693.1">
    <property type="nucleotide sequence ID" value="NZ_BOMV01000130.1"/>
</dbReference>
<dbReference type="GO" id="GO:0043531">
    <property type="term" value="F:ADP binding"/>
    <property type="evidence" value="ECO:0007669"/>
    <property type="project" value="InterPro"/>
</dbReference>
<dbReference type="SUPFAM" id="SSF46894">
    <property type="entry name" value="C-terminal effector domain of the bipartite response regulators"/>
    <property type="match status" value="1"/>
</dbReference>
<comment type="caution">
    <text evidence="2">The sequence shown here is derived from an EMBL/GenBank/DDBJ whole genome shotgun (WGS) entry which is preliminary data.</text>
</comment>
<dbReference type="GO" id="GO:0006355">
    <property type="term" value="P:regulation of DNA-templated transcription"/>
    <property type="evidence" value="ECO:0007669"/>
    <property type="project" value="InterPro"/>
</dbReference>
<evidence type="ECO:0000313" key="3">
    <source>
        <dbReference type="Proteomes" id="UP000636960"/>
    </source>
</evidence>
<dbReference type="Gene3D" id="3.40.50.300">
    <property type="entry name" value="P-loop containing nucleotide triphosphate hydrolases"/>
    <property type="match status" value="1"/>
</dbReference>
<protein>
    <submittedName>
        <fullName evidence="2">LuxR family transcriptional regulator</fullName>
    </submittedName>
</protein>
<dbReference type="InterPro" id="IPR027417">
    <property type="entry name" value="P-loop_NTPase"/>
</dbReference>
<dbReference type="GO" id="GO:0003677">
    <property type="term" value="F:DNA binding"/>
    <property type="evidence" value="ECO:0007669"/>
    <property type="project" value="InterPro"/>
</dbReference>
<organism evidence="2 3">
    <name type="scientific">Paractinoplanes rishiriensis</name>
    <dbReference type="NCBI Taxonomy" id="1050105"/>
    <lineage>
        <taxon>Bacteria</taxon>
        <taxon>Bacillati</taxon>
        <taxon>Actinomycetota</taxon>
        <taxon>Actinomycetes</taxon>
        <taxon>Micromonosporales</taxon>
        <taxon>Micromonosporaceae</taxon>
        <taxon>Paractinoplanes</taxon>
    </lineage>
</organism>
<name>A0A919KBH3_9ACTN</name>
<keyword evidence="3" id="KW-1185">Reference proteome</keyword>
<dbReference type="InterPro" id="IPR036388">
    <property type="entry name" value="WH-like_DNA-bd_sf"/>
</dbReference>
<sequence>MPETAHTPRRRGNLPAELSSFVDRTGERSALKRLLTGSRLVTITGVGGVGKTRTALRVAAEVQRAFADGAWFVDLSTLARPDLVAEAVGQALELRDQSTRPQVAILAEYLAGRQLLLIMDTCEHLAESCAELIDSLLRGAPRLRVLATSRQPLGVQGEHVYPLPPLPADPAVTLFVERARASTSTFALVDTNQDAVERLCRGLDGIPLAIELAAVRTRALPVQQIADLLDDQIADRFALLSRTGGGIAGRHESLRTAIDWSYALCTRSEGLLWARMSVFAGDFDLAAAQHICADDELAGADLLQLVAGLVDKSILLCDEHAAGARYRLLDTIREYGLELLRKTDEEQRLRRRHRDFYRQLARRFDAEWCGPDQVAWYARLRREHPDIRAALDFSLSDPAEHEAGLDMVGALVFFWIACGRCREGRQYLDWALSLDHALSPALTRALWVCAWVAANQGDEKATEARLAQCRPLASAQADTVAAGWIAYVASAHATLHGDPVRALALAEESADLHRNGGDPGTGLLAALAAQSIALAFAGEFDRDVDIAEATRALSDEYGEGWMRSYADYLRALGEIGRGDPGAAVRYARDALRFKRQLGDSGGSAMAVDVLATAAATLGDAERSVRLLGVAHRIWETVGLPQLGSPDLSATRALVERQAADKIGNSGFQAALADGLSLDREAGVDYALDEPSTTPAVPHPPTGWAPLTRREREVAALVAEGLTNPQIAERLVVSRRTANTHVEHILTKLDFTSRAQIAAWAAARRPVQD</sequence>
<dbReference type="PRINTS" id="PR00038">
    <property type="entry name" value="HTHLUXR"/>
</dbReference>